<dbReference type="KEGG" id="odi:ODI_R0180"/>
<evidence type="ECO:0000313" key="7">
    <source>
        <dbReference type="EMBL" id="SOE46177.1"/>
    </source>
</evidence>
<keyword evidence="2" id="KW-0805">Transcription regulation</keyword>
<dbReference type="EMBL" id="LT907988">
    <property type="protein sequence ID" value="SOE46177.1"/>
    <property type="molecule type" value="Genomic_DNA"/>
</dbReference>
<comment type="similarity">
    <text evidence="1">Belongs to the LysR transcriptional regulatory family.</text>
</comment>
<protein>
    <submittedName>
        <fullName evidence="6">Galactose-binding protein regulator</fullName>
    </submittedName>
</protein>
<proteinExistence type="inferred from homology"/>
<dbReference type="PANTHER" id="PTHR30419">
    <property type="entry name" value="HTH-TYPE TRANSCRIPTIONAL REGULATOR YBHD"/>
    <property type="match status" value="1"/>
</dbReference>
<accession>A0A1C3K3M2</accession>
<evidence type="ECO:0000256" key="2">
    <source>
        <dbReference type="ARBA" id="ARBA00023015"/>
    </source>
</evidence>
<evidence type="ECO:0000259" key="5">
    <source>
        <dbReference type="PROSITE" id="PS50931"/>
    </source>
</evidence>
<dbReference type="GO" id="GO:0003677">
    <property type="term" value="F:DNA binding"/>
    <property type="evidence" value="ECO:0007669"/>
    <property type="project" value="UniProtKB-KW"/>
</dbReference>
<dbReference type="InterPro" id="IPR036388">
    <property type="entry name" value="WH-like_DNA-bd_sf"/>
</dbReference>
<dbReference type="Pfam" id="PF03466">
    <property type="entry name" value="LysR_substrate"/>
    <property type="match status" value="1"/>
</dbReference>
<keyword evidence="8" id="KW-1185">Reference proteome</keyword>
<dbReference type="GO" id="GO:0005829">
    <property type="term" value="C:cytosol"/>
    <property type="evidence" value="ECO:0007669"/>
    <property type="project" value="TreeGrafter"/>
</dbReference>
<dbReference type="RefSeq" id="WP_067755010.1">
    <property type="nucleotide sequence ID" value="NZ_LT907988.1"/>
</dbReference>
<dbReference type="PROSITE" id="PS50931">
    <property type="entry name" value="HTH_LYSR"/>
    <property type="match status" value="1"/>
</dbReference>
<dbReference type="AlphaFoldDB" id="A0A1C3K3M2"/>
<dbReference type="InterPro" id="IPR036390">
    <property type="entry name" value="WH_DNA-bd_sf"/>
</dbReference>
<evidence type="ECO:0000256" key="1">
    <source>
        <dbReference type="ARBA" id="ARBA00009437"/>
    </source>
</evidence>
<evidence type="ECO:0000256" key="4">
    <source>
        <dbReference type="ARBA" id="ARBA00023163"/>
    </source>
</evidence>
<dbReference type="GO" id="GO:0003700">
    <property type="term" value="F:DNA-binding transcription factor activity"/>
    <property type="evidence" value="ECO:0007669"/>
    <property type="project" value="InterPro"/>
</dbReference>
<name>A0A1C3K3M2_9BURK</name>
<dbReference type="STRING" id="1851544.ODI_02002"/>
<reference evidence="7 8" key="2">
    <citation type="submission" date="2017-08" db="EMBL/GenBank/DDBJ databases">
        <authorList>
            <person name="de Groot N.N."/>
        </authorList>
    </citation>
    <scope>NUCLEOTIDE SEQUENCE [LARGE SCALE GENOMIC DNA]</scope>
    <source>
        <strain evidence="7">Orrdi1</strain>
    </source>
</reference>
<dbReference type="Gene3D" id="3.40.190.290">
    <property type="match status" value="1"/>
</dbReference>
<reference evidence="6 8" key="1">
    <citation type="submission" date="2016-06" db="EMBL/GenBank/DDBJ databases">
        <authorList>
            <person name="Kjaerup R.B."/>
            <person name="Dalgaard T.S."/>
            <person name="Juul-Madsen H.R."/>
        </authorList>
    </citation>
    <scope>NUCLEOTIDE SEQUENCE [LARGE SCALE GENOMIC DNA]</scope>
    <source>
        <strain evidence="6">Orrdi1</strain>
    </source>
</reference>
<evidence type="ECO:0000313" key="8">
    <source>
        <dbReference type="Proteomes" id="UP000078558"/>
    </source>
</evidence>
<dbReference type="InterPro" id="IPR050950">
    <property type="entry name" value="HTH-type_LysR_regulators"/>
</dbReference>
<dbReference type="Proteomes" id="UP000078558">
    <property type="component" value="Chromosome I"/>
</dbReference>
<dbReference type="SUPFAM" id="SSF46785">
    <property type="entry name" value="Winged helix' DNA-binding domain"/>
    <property type="match status" value="1"/>
</dbReference>
<dbReference type="InterPro" id="IPR000847">
    <property type="entry name" value="LysR_HTH_N"/>
</dbReference>
<keyword evidence="4" id="KW-0804">Transcription</keyword>
<dbReference type="InterPro" id="IPR005119">
    <property type="entry name" value="LysR_subst-bd"/>
</dbReference>
<dbReference type="EMBL" id="FLRC01000024">
    <property type="protein sequence ID" value="SBT26005.1"/>
    <property type="molecule type" value="Genomic_DNA"/>
</dbReference>
<keyword evidence="3" id="KW-0238">DNA-binding</keyword>
<evidence type="ECO:0000256" key="3">
    <source>
        <dbReference type="ARBA" id="ARBA00023125"/>
    </source>
</evidence>
<sequence>MPAAPLLSRLKHRHLLLLTDLAELGTLTRAAARAGVSQPAATKTLAELETIFGAPLFVRGGARLTPTDLGRQAIVRAHQMLRDLENWQREMEASRAGLRGHLHIGAVPYVSGDFLAQALATLHREHGVASTLTRATSDQLGRALANHDIDCLIGRASAAALGPEYQHEPLFTQKPTLIAHPRLARRLAQRLPDWGELSRMNWILPSPATPTGMIVAELFAQAQVAAPVPIVETYSLDIIAGMLRDDATLLSILPESVARDMARRGDIGLVDWDLGWMLPPVTLIRRRRDTPQPAEEQLAQILRALCATMP</sequence>
<dbReference type="SUPFAM" id="SSF53850">
    <property type="entry name" value="Periplasmic binding protein-like II"/>
    <property type="match status" value="1"/>
</dbReference>
<feature type="domain" description="HTH lysR-type" evidence="5">
    <location>
        <begin position="10"/>
        <end position="67"/>
    </location>
</feature>
<dbReference type="PRINTS" id="PR00039">
    <property type="entry name" value="HTHLYSR"/>
</dbReference>
<evidence type="ECO:0000313" key="6">
    <source>
        <dbReference type="EMBL" id="SBT26005.1"/>
    </source>
</evidence>
<dbReference type="Pfam" id="PF00126">
    <property type="entry name" value="HTH_1"/>
    <property type="match status" value="1"/>
</dbReference>
<organism evidence="6 8">
    <name type="scientific">Orrella dioscoreae</name>
    <dbReference type="NCBI Taxonomy" id="1851544"/>
    <lineage>
        <taxon>Bacteria</taxon>
        <taxon>Pseudomonadati</taxon>
        <taxon>Pseudomonadota</taxon>
        <taxon>Betaproteobacteria</taxon>
        <taxon>Burkholderiales</taxon>
        <taxon>Alcaligenaceae</taxon>
        <taxon>Orrella</taxon>
    </lineage>
</organism>
<dbReference type="Gene3D" id="1.10.10.10">
    <property type="entry name" value="Winged helix-like DNA-binding domain superfamily/Winged helix DNA-binding domain"/>
    <property type="match status" value="1"/>
</dbReference>
<gene>
    <name evidence="6" type="ORF">ODI_02002</name>
    <name evidence="7" type="ORF">ODI_R0180</name>
</gene>